<keyword evidence="4" id="KW-1185">Reference proteome</keyword>
<protein>
    <submittedName>
        <fullName evidence="3">PEP-CTERM sorting domain-containing protein</fullName>
    </submittedName>
</protein>
<accession>A0A6M1RK56</accession>
<comment type="caution">
    <text evidence="3">The sequence shown here is derived from an EMBL/GenBank/DDBJ whole genome shotgun (WGS) entry which is preliminary data.</text>
</comment>
<dbReference type="Proteomes" id="UP000477311">
    <property type="component" value="Unassembled WGS sequence"/>
</dbReference>
<dbReference type="AlphaFoldDB" id="A0A6M1RK56"/>
<dbReference type="EMBL" id="JAAKYA010000006">
    <property type="protein sequence ID" value="NGO38033.1"/>
    <property type="molecule type" value="Genomic_DNA"/>
</dbReference>
<feature type="signal peptide" evidence="2">
    <location>
        <begin position="1"/>
        <end position="23"/>
    </location>
</feature>
<sequence length="346" mass="37002">MKTRFLPALIASAAISVAPMKAAAVLLAYEGFDYTPGQSLVGQSGGLGFATNWLGDANTTANTLIVAGSFTYTDAFGNTLVTSGNRVWVTGDGRPEGDNFPGGVNGNAAPRRLLDVDRGLDSEPTTTWVSLLALRVGMPYEYNSPDGKVAYYGRGVGALQFFYNASRNISSSAGNEMVSIGRGSENTSGIDPNRNVDTWAVLNRGSAAQQVTSTVPLTNEPVTFIVARIDHNPGTDPRVAGAADRIYLWFNPADLRVEPDINSADLTLTPTQFDLNNDRDYVFNVIRLFGGNFNTTVGYSSVQVDEIRIGTTYFDVAPIPEPSALSLLAVGGVMALVTLWLRRRTA</sequence>
<dbReference type="RefSeq" id="WP_165105317.1">
    <property type="nucleotide sequence ID" value="NZ_JAAKYA010000006.1"/>
</dbReference>
<evidence type="ECO:0000313" key="3">
    <source>
        <dbReference type="EMBL" id="NGO38033.1"/>
    </source>
</evidence>
<dbReference type="NCBIfam" id="TIGR02595">
    <property type="entry name" value="PEP_CTERM"/>
    <property type="match status" value="1"/>
</dbReference>
<feature type="transmembrane region" description="Helical" evidence="1">
    <location>
        <begin position="324"/>
        <end position="341"/>
    </location>
</feature>
<evidence type="ECO:0000256" key="1">
    <source>
        <dbReference type="SAM" id="Phobius"/>
    </source>
</evidence>
<keyword evidence="1" id="KW-0812">Transmembrane</keyword>
<evidence type="ECO:0000313" key="4">
    <source>
        <dbReference type="Proteomes" id="UP000477311"/>
    </source>
</evidence>
<name>A0A6M1RK56_9BACT</name>
<feature type="chain" id="PRO_5027067093" evidence="2">
    <location>
        <begin position="24"/>
        <end position="346"/>
    </location>
</feature>
<dbReference type="InterPro" id="IPR013424">
    <property type="entry name" value="Ice-binding_C"/>
</dbReference>
<organism evidence="3 4">
    <name type="scientific">Limisphaera ngatamarikiensis</name>
    <dbReference type="NCBI Taxonomy" id="1324935"/>
    <lineage>
        <taxon>Bacteria</taxon>
        <taxon>Pseudomonadati</taxon>
        <taxon>Verrucomicrobiota</taxon>
        <taxon>Verrucomicrobiia</taxon>
        <taxon>Limisphaerales</taxon>
        <taxon>Limisphaeraceae</taxon>
        <taxon>Limisphaera</taxon>
    </lineage>
</organism>
<reference evidence="3 4" key="1">
    <citation type="submission" date="2020-02" db="EMBL/GenBank/DDBJ databases">
        <title>Draft genome sequence of Limisphaera ngatamarikiensis NGM72.4T, a thermophilic Verrucomicrobia grouped in subdivision 3.</title>
        <authorList>
            <person name="Carere C.R."/>
            <person name="Steen J."/>
            <person name="Hugenholtz P."/>
            <person name="Stott M.B."/>
        </authorList>
    </citation>
    <scope>NUCLEOTIDE SEQUENCE [LARGE SCALE GENOMIC DNA]</scope>
    <source>
        <strain evidence="3 4">NGM72.4</strain>
    </source>
</reference>
<keyword evidence="2" id="KW-0732">Signal</keyword>
<keyword evidence="1" id="KW-1133">Transmembrane helix</keyword>
<evidence type="ECO:0000256" key="2">
    <source>
        <dbReference type="SAM" id="SignalP"/>
    </source>
</evidence>
<proteinExistence type="predicted"/>
<gene>
    <name evidence="3" type="ORF">G4L39_01290</name>
</gene>
<keyword evidence="1" id="KW-0472">Membrane</keyword>